<dbReference type="InterPro" id="IPR006311">
    <property type="entry name" value="TAT_signal"/>
</dbReference>
<dbReference type="PROSITE" id="PS51318">
    <property type="entry name" value="TAT"/>
    <property type="match status" value="1"/>
</dbReference>
<reference evidence="5 6" key="1">
    <citation type="submission" date="2023-01" db="EMBL/GenBank/DDBJ databases">
        <title>Novel species of the genus Asticcacaulis isolated from rivers.</title>
        <authorList>
            <person name="Lu H."/>
        </authorList>
    </citation>
    <scope>NUCLEOTIDE SEQUENCE [LARGE SCALE GENOMIC DNA]</scope>
    <source>
        <strain evidence="5 6">LKC15W</strain>
    </source>
</reference>
<evidence type="ECO:0000313" key="5">
    <source>
        <dbReference type="EMBL" id="MDC7674686.1"/>
    </source>
</evidence>
<dbReference type="InterPro" id="IPR050463">
    <property type="entry name" value="Gfo/Idh/MocA_oxidrdct_glycsds"/>
</dbReference>
<dbReference type="InterPro" id="IPR055170">
    <property type="entry name" value="GFO_IDH_MocA-like_dom"/>
</dbReference>
<organism evidence="5 6">
    <name type="scientific">Asticcacaulis machinosus</name>
    <dbReference type="NCBI Taxonomy" id="2984211"/>
    <lineage>
        <taxon>Bacteria</taxon>
        <taxon>Pseudomonadati</taxon>
        <taxon>Pseudomonadota</taxon>
        <taxon>Alphaproteobacteria</taxon>
        <taxon>Caulobacterales</taxon>
        <taxon>Caulobacteraceae</taxon>
        <taxon>Asticcacaulis</taxon>
    </lineage>
</organism>
<feature type="signal peptide" evidence="2">
    <location>
        <begin position="1"/>
        <end position="30"/>
    </location>
</feature>
<dbReference type="PRINTS" id="PR01775">
    <property type="entry name" value="GLFROXRDTASE"/>
</dbReference>
<evidence type="ECO:0000313" key="6">
    <source>
        <dbReference type="Proteomes" id="UP001218579"/>
    </source>
</evidence>
<name>A0ABT5HEL2_9CAUL</name>
<evidence type="ECO:0000259" key="3">
    <source>
        <dbReference type="Pfam" id="PF01408"/>
    </source>
</evidence>
<sequence>MSGFEIDRRRLLLGASAAPLAASVAGAAQAEVVAKGQPLLGNPKMPEPPAKRMGYAVVGLGSFAIGQVLPGLQAASQSAVTALVSGNPEKARDVGARYGVNKFYDYKNFDKIANDKDIDCVYIALPVGLHAEYTIRALKAGKHVLCEKPMASTVEECEAMVAAAKAANRQLGVAYRVHFEPNNMEALRRLRAGEIGDIRYFSGETGFPANPAYPPVKWRLEKALGGGGSMYDIGIYALNGCLMYVDEPPIAVSAVYTTPAGDPRFTEVEGGVDWRLMFASGITAQGSSSYTFAYTSQQRILGTKGYIALNPATDYNSIGGVIHTDATRPIRAGDSLVQFAAQLDGFSTAALTGKPHRTPGEMGLRDMRIIQAMYKSADNGGATVKL</sequence>
<dbReference type="Pfam" id="PF01408">
    <property type="entry name" value="GFO_IDH_MocA"/>
    <property type="match status" value="1"/>
</dbReference>
<keyword evidence="6" id="KW-1185">Reference proteome</keyword>
<dbReference type="SUPFAM" id="SSF51735">
    <property type="entry name" value="NAD(P)-binding Rossmann-fold domains"/>
    <property type="match status" value="1"/>
</dbReference>
<evidence type="ECO:0000259" key="4">
    <source>
        <dbReference type="Pfam" id="PF22725"/>
    </source>
</evidence>
<dbReference type="Pfam" id="PF22725">
    <property type="entry name" value="GFO_IDH_MocA_C3"/>
    <property type="match status" value="1"/>
</dbReference>
<dbReference type="RefSeq" id="WP_272743009.1">
    <property type="nucleotide sequence ID" value="NZ_JAQQKV010000001.1"/>
</dbReference>
<feature type="domain" description="GFO/IDH/MocA-like oxidoreductase" evidence="4">
    <location>
        <begin position="186"/>
        <end position="307"/>
    </location>
</feature>
<dbReference type="PANTHER" id="PTHR43818:SF11">
    <property type="entry name" value="BCDNA.GH03377"/>
    <property type="match status" value="1"/>
</dbReference>
<proteinExistence type="predicted"/>
<feature type="domain" description="Gfo/Idh/MocA-like oxidoreductase N-terminal" evidence="3">
    <location>
        <begin position="54"/>
        <end position="175"/>
    </location>
</feature>
<gene>
    <name evidence="5" type="ORF">PQU98_00930</name>
</gene>
<dbReference type="EMBL" id="JAQQKV010000001">
    <property type="protein sequence ID" value="MDC7674686.1"/>
    <property type="molecule type" value="Genomic_DNA"/>
</dbReference>
<dbReference type="Proteomes" id="UP001218579">
    <property type="component" value="Unassembled WGS sequence"/>
</dbReference>
<evidence type="ECO:0000256" key="1">
    <source>
        <dbReference type="ARBA" id="ARBA00023002"/>
    </source>
</evidence>
<dbReference type="InterPro" id="IPR008354">
    <property type="entry name" value="Glc-Fru_OxRdtase_bac"/>
</dbReference>
<dbReference type="PANTHER" id="PTHR43818">
    <property type="entry name" value="BCDNA.GH03377"/>
    <property type="match status" value="1"/>
</dbReference>
<dbReference type="Gene3D" id="3.30.360.10">
    <property type="entry name" value="Dihydrodipicolinate Reductase, domain 2"/>
    <property type="match status" value="1"/>
</dbReference>
<accession>A0ABT5HEL2</accession>
<keyword evidence="2" id="KW-0732">Signal</keyword>
<comment type="caution">
    <text evidence="5">The sequence shown here is derived from an EMBL/GenBank/DDBJ whole genome shotgun (WGS) entry which is preliminary data.</text>
</comment>
<dbReference type="SUPFAM" id="SSF55347">
    <property type="entry name" value="Glyceraldehyde-3-phosphate dehydrogenase-like, C-terminal domain"/>
    <property type="match status" value="1"/>
</dbReference>
<feature type="chain" id="PRO_5046271773" evidence="2">
    <location>
        <begin position="31"/>
        <end position="386"/>
    </location>
</feature>
<evidence type="ECO:0000256" key="2">
    <source>
        <dbReference type="SAM" id="SignalP"/>
    </source>
</evidence>
<keyword evidence="1" id="KW-0560">Oxidoreductase</keyword>
<dbReference type="InterPro" id="IPR036291">
    <property type="entry name" value="NAD(P)-bd_dom_sf"/>
</dbReference>
<protein>
    <submittedName>
        <fullName evidence="5">Gfo/Idh/MocA family oxidoreductase</fullName>
    </submittedName>
</protein>
<dbReference type="InterPro" id="IPR000683">
    <property type="entry name" value="Gfo/Idh/MocA-like_OxRdtase_N"/>
</dbReference>
<dbReference type="Gene3D" id="3.40.50.720">
    <property type="entry name" value="NAD(P)-binding Rossmann-like Domain"/>
    <property type="match status" value="1"/>
</dbReference>